<evidence type="ECO:0000313" key="18">
    <source>
        <dbReference type="EMBL" id="KAI9632477.1"/>
    </source>
</evidence>
<evidence type="ECO:0000256" key="14">
    <source>
        <dbReference type="ARBA" id="ARBA00047931"/>
    </source>
</evidence>
<dbReference type="EC" id="2.5.1.47" evidence="4"/>
<accession>A0AA38H0E0</accession>
<dbReference type="PROSITE" id="PS00901">
    <property type="entry name" value="CYS_SYNTHASE"/>
    <property type="match status" value="1"/>
</dbReference>
<evidence type="ECO:0000256" key="7">
    <source>
        <dbReference type="ARBA" id="ARBA00022692"/>
    </source>
</evidence>
<dbReference type="GO" id="GO:0006535">
    <property type="term" value="P:cysteine biosynthetic process from serine"/>
    <property type="evidence" value="ECO:0007669"/>
    <property type="project" value="InterPro"/>
</dbReference>
<keyword evidence="13" id="KW-0198">Cysteine biosynthesis</keyword>
<dbReference type="SUPFAM" id="SSF53686">
    <property type="entry name" value="Tryptophan synthase beta subunit-like PLP-dependent enzymes"/>
    <property type="match status" value="2"/>
</dbReference>
<dbReference type="Proteomes" id="UP001164286">
    <property type="component" value="Unassembled WGS sequence"/>
</dbReference>
<dbReference type="FunFam" id="3.40.50.1100:FF:000096">
    <property type="entry name" value="Related to cysteine synthase"/>
    <property type="match status" value="1"/>
</dbReference>
<organism evidence="18 19">
    <name type="scientific">Dioszegia hungarica</name>
    <dbReference type="NCBI Taxonomy" id="4972"/>
    <lineage>
        <taxon>Eukaryota</taxon>
        <taxon>Fungi</taxon>
        <taxon>Dikarya</taxon>
        <taxon>Basidiomycota</taxon>
        <taxon>Agaricomycotina</taxon>
        <taxon>Tremellomycetes</taxon>
        <taxon>Tremellales</taxon>
        <taxon>Bulleribasidiaceae</taxon>
        <taxon>Dioszegia</taxon>
    </lineage>
</organism>
<evidence type="ECO:0000256" key="4">
    <source>
        <dbReference type="ARBA" id="ARBA00012681"/>
    </source>
</evidence>
<dbReference type="EMBL" id="JAKWFO010000014">
    <property type="protein sequence ID" value="KAI9632477.1"/>
    <property type="molecule type" value="Genomic_DNA"/>
</dbReference>
<evidence type="ECO:0000256" key="6">
    <source>
        <dbReference type="ARBA" id="ARBA00022679"/>
    </source>
</evidence>
<dbReference type="PANTHER" id="PTHR10314">
    <property type="entry name" value="CYSTATHIONINE BETA-SYNTHASE"/>
    <property type="match status" value="1"/>
</dbReference>
<keyword evidence="6" id="KW-0808">Transferase</keyword>
<dbReference type="Pfam" id="PF00291">
    <property type="entry name" value="PALP"/>
    <property type="match status" value="2"/>
</dbReference>
<feature type="compositionally biased region" description="Low complexity" evidence="16">
    <location>
        <begin position="251"/>
        <end position="265"/>
    </location>
</feature>
<dbReference type="GO" id="GO:0004124">
    <property type="term" value="F:cysteine synthase activity"/>
    <property type="evidence" value="ECO:0007669"/>
    <property type="project" value="UniProtKB-EC"/>
</dbReference>
<evidence type="ECO:0000256" key="8">
    <source>
        <dbReference type="ARBA" id="ARBA00022787"/>
    </source>
</evidence>
<evidence type="ECO:0000256" key="13">
    <source>
        <dbReference type="ARBA" id="ARBA00023192"/>
    </source>
</evidence>
<evidence type="ECO:0000259" key="17">
    <source>
        <dbReference type="Pfam" id="PF00291"/>
    </source>
</evidence>
<gene>
    <name evidence="18" type="ORF">MKK02DRAFT_40780</name>
</gene>
<dbReference type="GeneID" id="77730469"/>
<protein>
    <recommendedName>
        <fullName evidence="4">cysteine synthase</fullName>
        <ecNumber evidence="4">2.5.1.47</ecNumber>
    </recommendedName>
    <alternativeName>
        <fullName evidence="15">Cysteine synthase-like protein</fullName>
    </alternativeName>
</protein>
<evidence type="ECO:0000256" key="2">
    <source>
        <dbReference type="ARBA" id="ARBA00004572"/>
    </source>
</evidence>
<evidence type="ECO:0000313" key="19">
    <source>
        <dbReference type="Proteomes" id="UP001164286"/>
    </source>
</evidence>
<dbReference type="CDD" id="cd01561">
    <property type="entry name" value="CBS_like"/>
    <property type="match status" value="1"/>
</dbReference>
<evidence type="ECO:0000256" key="10">
    <source>
        <dbReference type="ARBA" id="ARBA00022989"/>
    </source>
</evidence>
<dbReference type="GO" id="GO:0005741">
    <property type="term" value="C:mitochondrial outer membrane"/>
    <property type="evidence" value="ECO:0007669"/>
    <property type="project" value="UniProtKB-SubCell"/>
</dbReference>
<evidence type="ECO:0000256" key="16">
    <source>
        <dbReference type="SAM" id="MobiDB-lite"/>
    </source>
</evidence>
<sequence>MAWPAFLSSLAPSSLFPRLQGWFTLPRRLTRDLVLGLLLGISLSLSSTSAALLLQQYKRKKAIQRIPPRPIELRAEEIGNGMIGLIGNTPLIRINSLSDALGVEIMGKCEFLNPGGSVKDRVALRIIEDAEADGLLHPHTGSVLFEGTVGSTGISLATVGRAKGYECCIIMPDDVAIEKVQVLEKLGARVERVRPASYVDEKQFVNMARKRAHEFGRKELVSHCSAEDSDETQPDLLVTISQTPADSSRNSSITDFSFPSSSTSTRPATPLETSPHPSRSPSPPPVSRSGRTRVRFNPSASASAIAAAQRPRGFFCDQFENQSNFDAHYHGTGPEILRQTSGNLDAFVSGAGTGGTISGTGKYLKEHVRGVKVVMSDPEGSGLYNKVKYNVMYDSKESEGKKRRHQVDTVVEGIGINRITHNFAQGLDIIDDAYRITDVEAVAMSRYLVTHNGLYLGSSSACNLVASVRLAKKLGKGARIVTILCDSGSRHQSKFWSDDYLAKNGIEITPSLIDDMLAS</sequence>
<proteinExistence type="inferred from homology"/>
<evidence type="ECO:0000256" key="3">
    <source>
        <dbReference type="ARBA" id="ARBA00007103"/>
    </source>
</evidence>
<feature type="domain" description="Tryptophan synthase beta chain-like PALP" evidence="17">
    <location>
        <begin position="85"/>
        <end position="208"/>
    </location>
</feature>
<dbReference type="InterPro" id="IPR036052">
    <property type="entry name" value="TrpB-like_PALP_sf"/>
</dbReference>
<dbReference type="AlphaFoldDB" id="A0AA38H0E0"/>
<reference evidence="18" key="1">
    <citation type="journal article" date="2022" name="G3 (Bethesda)">
        <title>High quality genome of the basidiomycete yeast Dioszegia hungarica PDD-24b-2 isolated from cloud water.</title>
        <authorList>
            <person name="Jarrige D."/>
            <person name="Haridas S."/>
            <person name="Bleykasten-Grosshans C."/>
            <person name="Joly M."/>
            <person name="Nadalig T."/>
            <person name="Sancelme M."/>
            <person name="Vuilleumier S."/>
            <person name="Grigoriev I.V."/>
            <person name="Amato P."/>
            <person name="Bringel F."/>
        </authorList>
    </citation>
    <scope>NUCLEOTIDE SEQUENCE</scope>
    <source>
        <strain evidence="18">PDD-24b-2</strain>
    </source>
</reference>
<keyword evidence="8" id="KW-1000">Mitochondrion outer membrane</keyword>
<keyword evidence="7" id="KW-0812">Transmembrane</keyword>
<comment type="similarity">
    <text evidence="3">Belongs to the cysteine synthase/cystathionine beta-synthase family.</text>
</comment>
<dbReference type="InterPro" id="IPR050214">
    <property type="entry name" value="Cys_Synth/Cystath_Beta-Synth"/>
</dbReference>
<evidence type="ECO:0000256" key="11">
    <source>
        <dbReference type="ARBA" id="ARBA00023128"/>
    </source>
</evidence>
<evidence type="ECO:0000256" key="12">
    <source>
        <dbReference type="ARBA" id="ARBA00023136"/>
    </source>
</evidence>
<comment type="caution">
    <text evidence="18">The sequence shown here is derived from an EMBL/GenBank/DDBJ whole genome shotgun (WGS) entry which is preliminary data.</text>
</comment>
<dbReference type="InterPro" id="IPR001216">
    <property type="entry name" value="P-phosphate_BS"/>
</dbReference>
<dbReference type="RefSeq" id="XP_052942254.1">
    <property type="nucleotide sequence ID" value="XM_053091264.1"/>
</dbReference>
<dbReference type="Gene3D" id="3.40.50.1100">
    <property type="match status" value="3"/>
</dbReference>
<dbReference type="FunFam" id="3.40.50.1100:FF:000016">
    <property type="entry name" value="Cysteine synthase A"/>
    <property type="match status" value="1"/>
</dbReference>
<feature type="domain" description="Tryptophan synthase beta chain-like PALP" evidence="17">
    <location>
        <begin position="304"/>
        <end position="486"/>
    </location>
</feature>
<evidence type="ECO:0000256" key="1">
    <source>
        <dbReference type="ARBA" id="ARBA00001933"/>
    </source>
</evidence>
<keyword evidence="19" id="KW-1185">Reference proteome</keyword>
<keyword evidence="5" id="KW-0028">Amino-acid biosynthesis</keyword>
<comment type="subcellular location">
    <subcellularLocation>
        <location evidence="2">Mitochondrion outer membrane</location>
        <topology evidence="2">Single-pass membrane protein</topology>
    </subcellularLocation>
</comment>
<dbReference type="InterPro" id="IPR001926">
    <property type="entry name" value="TrpB-like_PALP"/>
</dbReference>
<evidence type="ECO:0000256" key="5">
    <source>
        <dbReference type="ARBA" id="ARBA00022605"/>
    </source>
</evidence>
<keyword evidence="11" id="KW-0496">Mitochondrion</keyword>
<feature type="region of interest" description="Disordered" evidence="16">
    <location>
        <begin position="242"/>
        <end position="293"/>
    </location>
</feature>
<comment type="catalytic activity">
    <reaction evidence="14">
        <text>O-acetyl-L-serine + hydrogen sulfide = L-cysteine + acetate</text>
        <dbReference type="Rhea" id="RHEA:14829"/>
        <dbReference type="ChEBI" id="CHEBI:29919"/>
        <dbReference type="ChEBI" id="CHEBI:30089"/>
        <dbReference type="ChEBI" id="CHEBI:35235"/>
        <dbReference type="ChEBI" id="CHEBI:58340"/>
        <dbReference type="EC" id="2.5.1.47"/>
    </reaction>
</comment>
<name>A0AA38H0E0_9TREE</name>
<keyword evidence="9" id="KW-0663">Pyridoxal phosphate</keyword>
<evidence type="ECO:0000256" key="15">
    <source>
        <dbReference type="ARBA" id="ARBA00078545"/>
    </source>
</evidence>
<keyword evidence="12" id="KW-0472">Membrane</keyword>
<evidence type="ECO:0000256" key="9">
    <source>
        <dbReference type="ARBA" id="ARBA00022898"/>
    </source>
</evidence>
<keyword evidence="10" id="KW-1133">Transmembrane helix</keyword>
<comment type="cofactor">
    <cofactor evidence="1">
        <name>pyridoxal 5'-phosphate</name>
        <dbReference type="ChEBI" id="CHEBI:597326"/>
    </cofactor>
</comment>